<dbReference type="InterPro" id="IPR036880">
    <property type="entry name" value="Kunitz_BPTI_sf"/>
</dbReference>
<proteinExistence type="predicted"/>
<evidence type="ECO:0000256" key="2">
    <source>
        <dbReference type="SAM" id="Phobius"/>
    </source>
</evidence>
<dbReference type="SMART" id="SM00131">
    <property type="entry name" value="KU"/>
    <property type="match status" value="1"/>
</dbReference>
<keyword evidence="5" id="KW-1185">Reference proteome</keyword>
<name>A0A1S8WUQ5_OPIVI</name>
<dbReference type="AlphaFoldDB" id="A0A1S8WUQ5"/>
<accession>A0A1S8WUQ5</accession>
<organism evidence="4 5">
    <name type="scientific">Opisthorchis viverrini</name>
    <name type="common">Southeast Asian liver fluke</name>
    <dbReference type="NCBI Taxonomy" id="6198"/>
    <lineage>
        <taxon>Eukaryota</taxon>
        <taxon>Metazoa</taxon>
        <taxon>Spiralia</taxon>
        <taxon>Lophotrochozoa</taxon>
        <taxon>Platyhelminthes</taxon>
        <taxon>Trematoda</taxon>
        <taxon>Digenea</taxon>
        <taxon>Opisthorchiida</taxon>
        <taxon>Opisthorchiata</taxon>
        <taxon>Opisthorchiidae</taxon>
        <taxon>Opisthorchis</taxon>
    </lineage>
</organism>
<dbReference type="PROSITE" id="PS00280">
    <property type="entry name" value="BPTI_KUNITZ_1"/>
    <property type="match status" value="1"/>
</dbReference>
<gene>
    <name evidence="4" type="ORF">X801_05967</name>
</gene>
<feature type="domain" description="BPTI/Kunitz inhibitor" evidence="3">
    <location>
        <begin position="82"/>
        <end position="132"/>
    </location>
</feature>
<dbReference type="EMBL" id="KV894443">
    <property type="protein sequence ID" value="OON18184.1"/>
    <property type="molecule type" value="Genomic_DNA"/>
</dbReference>
<keyword evidence="2" id="KW-1133">Transmembrane helix</keyword>
<evidence type="ECO:0000313" key="4">
    <source>
        <dbReference type="EMBL" id="OON18184.1"/>
    </source>
</evidence>
<dbReference type="InterPro" id="IPR002223">
    <property type="entry name" value="Kunitz_BPTI"/>
</dbReference>
<keyword evidence="2" id="KW-0812">Transmembrane</keyword>
<dbReference type="PROSITE" id="PS50279">
    <property type="entry name" value="BPTI_KUNITZ_2"/>
    <property type="match status" value="1"/>
</dbReference>
<evidence type="ECO:0000256" key="1">
    <source>
        <dbReference type="ARBA" id="ARBA00023157"/>
    </source>
</evidence>
<reference evidence="4 5" key="1">
    <citation type="submission" date="2015-03" db="EMBL/GenBank/DDBJ databases">
        <title>Draft genome of the nematode, Opisthorchis viverrini.</title>
        <authorList>
            <person name="Mitreva M."/>
        </authorList>
    </citation>
    <scope>NUCLEOTIDE SEQUENCE [LARGE SCALE GENOMIC DNA]</scope>
    <source>
        <strain evidence="4">Khon Kaen</strain>
    </source>
</reference>
<feature type="transmembrane region" description="Helical" evidence="2">
    <location>
        <begin position="41"/>
        <end position="65"/>
    </location>
</feature>
<dbReference type="Gene3D" id="4.10.410.10">
    <property type="entry name" value="Pancreatic trypsin inhibitor Kunitz domain"/>
    <property type="match status" value="1"/>
</dbReference>
<dbReference type="GO" id="GO:0004867">
    <property type="term" value="F:serine-type endopeptidase inhibitor activity"/>
    <property type="evidence" value="ECO:0007669"/>
    <property type="project" value="InterPro"/>
</dbReference>
<protein>
    <submittedName>
        <fullName evidence="4">Kunitz/Bovine pancreatic trypsin inhibitor domain protein</fullName>
    </submittedName>
</protein>
<dbReference type="InterPro" id="IPR050098">
    <property type="entry name" value="TFPI/VKTCI-like"/>
</dbReference>
<dbReference type="InterPro" id="IPR020901">
    <property type="entry name" value="Prtase_inh_Kunz-CS"/>
</dbReference>
<dbReference type="PRINTS" id="PR00759">
    <property type="entry name" value="BASICPTASE"/>
</dbReference>
<dbReference type="PANTHER" id="PTHR10083">
    <property type="entry name" value="KUNITZ-TYPE PROTEASE INHIBITOR-RELATED"/>
    <property type="match status" value="1"/>
</dbReference>
<dbReference type="Pfam" id="PF00014">
    <property type="entry name" value="Kunitz_BPTI"/>
    <property type="match status" value="1"/>
</dbReference>
<evidence type="ECO:0000313" key="5">
    <source>
        <dbReference type="Proteomes" id="UP000243686"/>
    </source>
</evidence>
<dbReference type="SUPFAM" id="SSF57362">
    <property type="entry name" value="BPTI-like"/>
    <property type="match status" value="1"/>
</dbReference>
<dbReference type="GO" id="GO:0005615">
    <property type="term" value="C:extracellular space"/>
    <property type="evidence" value="ECO:0007669"/>
    <property type="project" value="TreeGrafter"/>
</dbReference>
<keyword evidence="2" id="KW-0472">Membrane</keyword>
<sequence>MRNEPNVDRTALLSDALDEDKVEAVRIRPPRARPSSKWNKFWIACLVGTGLLASVFMLLGASYILQLYSLAVQRLPSKNPQCDHPIERGDCTEDLRRWAWNIANRTCVPFSYSGCGGNKNIFGSQTDCEVACVTIIQI</sequence>
<dbReference type="Proteomes" id="UP000243686">
    <property type="component" value="Unassembled WGS sequence"/>
</dbReference>
<dbReference type="CDD" id="cd00109">
    <property type="entry name" value="Kunitz-type"/>
    <property type="match status" value="1"/>
</dbReference>
<evidence type="ECO:0000259" key="3">
    <source>
        <dbReference type="PROSITE" id="PS50279"/>
    </source>
</evidence>
<dbReference type="PANTHER" id="PTHR10083:SF374">
    <property type="entry name" value="BPTI_KUNITZ INHIBITOR DOMAIN-CONTAINING PROTEIN"/>
    <property type="match status" value="1"/>
</dbReference>
<keyword evidence="1" id="KW-1015">Disulfide bond</keyword>